<dbReference type="InterPro" id="IPR016134">
    <property type="entry name" value="Dockerin_dom"/>
</dbReference>
<dbReference type="PANTHER" id="PTHR43143">
    <property type="entry name" value="METALLOPHOSPHOESTERASE, CALCINEURIN SUPERFAMILY"/>
    <property type="match status" value="1"/>
</dbReference>
<accession>A0ABV6J2U3</accession>
<dbReference type="InterPro" id="IPR018247">
    <property type="entry name" value="EF_Hand_1_Ca_BS"/>
</dbReference>
<feature type="chain" id="PRO_5047105851" evidence="1">
    <location>
        <begin position="28"/>
        <end position="1002"/>
    </location>
</feature>
<dbReference type="SUPFAM" id="SSF56300">
    <property type="entry name" value="Metallo-dependent phosphatases"/>
    <property type="match status" value="1"/>
</dbReference>
<evidence type="ECO:0000313" key="4">
    <source>
        <dbReference type="Proteomes" id="UP001589818"/>
    </source>
</evidence>
<dbReference type="InterPro" id="IPR013320">
    <property type="entry name" value="ConA-like_dom_sf"/>
</dbReference>
<dbReference type="Pfam" id="PF13385">
    <property type="entry name" value="Laminin_G_3"/>
    <property type="match status" value="2"/>
</dbReference>
<proteinExistence type="predicted"/>
<dbReference type="Gene3D" id="3.60.21.10">
    <property type="match status" value="1"/>
</dbReference>
<dbReference type="CDD" id="cd14256">
    <property type="entry name" value="Dockerin_I"/>
    <property type="match status" value="1"/>
</dbReference>
<dbReference type="Gene3D" id="2.60.120.200">
    <property type="match status" value="2"/>
</dbReference>
<dbReference type="SUPFAM" id="SSF49899">
    <property type="entry name" value="Concanavalin A-like lectins/glucanases"/>
    <property type="match status" value="2"/>
</dbReference>
<dbReference type="InterPro" id="IPR029052">
    <property type="entry name" value="Metallo-depent_PP-like"/>
</dbReference>
<gene>
    <name evidence="3" type="ORF">ACFFJ8_02230</name>
</gene>
<dbReference type="PROSITE" id="PS51766">
    <property type="entry name" value="DOCKERIN"/>
    <property type="match status" value="1"/>
</dbReference>
<feature type="domain" description="Dockerin" evidence="2">
    <location>
        <begin position="932"/>
        <end position="1000"/>
    </location>
</feature>
<dbReference type="SUPFAM" id="SSF63446">
    <property type="entry name" value="Type I dockerin domain"/>
    <property type="match status" value="1"/>
</dbReference>
<dbReference type="CDD" id="cd08547">
    <property type="entry name" value="Type_II_cohesin"/>
    <property type="match status" value="1"/>
</dbReference>
<dbReference type="PANTHER" id="PTHR43143:SF5">
    <property type="entry name" value="SECRETED PROTEIN"/>
    <property type="match status" value="1"/>
</dbReference>
<dbReference type="InterPro" id="IPR036439">
    <property type="entry name" value="Dockerin_dom_sf"/>
</dbReference>
<evidence type="ECO:0000313" key="3">
    <source>
        <dbReference type="EMBL" id="MFC0390186.1"/>
    </source>
</evidence>
<dbReference type="EMBL" id="JBHLVF010000006">
    <property type="protein sequence ID" value="MFC0390186.1"/>
    <property type="molecule type" value="Genomic_DNA"/>
</dbReference>
<reference evidence="3 4" key="1">
    <citation type="submission" date="2024-09" db="EMBL/GenBank/DDBJ databases">
        <authorList>
            <person name="Sun Q."/>
            <person name="Mori K."/>
        </authorList>
    </citation>
    <scope>NUCLEOTIDE SEQUENCE [LARGE SCALE GENOMIC DNA]</scope>
    <source>
        <strain evidence="3 4">CCM 4839</strain>
    </source>
</reference>
<keyword evidence="4" id="KW-1185">Reference proteome</keyword>
<dbReference type="Gene3D" id="1.10.1330.10">
    <property type="entry name" value="Dockerin domain"/>
    <property type="match status" value="1"/>
</dbReference>
<sequence length="1002" mass="110366">MKMKMKMARLLTLTLAILMLMSSSVFASTQAEEGPSTSPQAAEPSHIEGLIFDPAKSNSVQLQKKLDNIPATFEMRAKFAVNPNHRQILFGNFRSGASTSFGIELTVNNQLRYFELINGNVIDKSTVGKSVTTGEWTHLAVIRDAANKRITFIQDGAVIDTFENLDLPEQVQLVNLHGIGADTRDQHHIRAEVSEVRLWNDVRTLDEIKDNASVGIKGDEEGLKHAWTLDSSVENGLNVVHDKAGKNNGTAIGFQKEVEIETPYVSEFTGSGIDFSDGQLEIAAKERLSAAPRTVEAWVNVPANTPSEKRVGVILGNYFDHYYRDIARFNFEVTTNGKPRIYWKSHADYELSYTANVNVNVGDWVHVAMALDDTDNTATTYINGKKINEAYMTSPIPTSIPVSELKIGSDYRGYAEDGKPLMTFNGQIADVRVWSTVRTDEEIKANYNVSLQGNETGLMGNWKLNNGSHDVYPDTSVNQNDGLVYDDETENWLEPEFAQGDYTIAVLPDTQYFVEHHPAAFKNYMTWMKDHADDMNIKLAIGVGDIVNNPGSTAEWNTASEGMSILDGTLPYVFVPGNHDYNNQTGRITTNFNKYFPYSKYSQASTFGGAYVEGKMDNTYHYFDINGMKYMIIALEYGPDDSVLAWANELAAENPDKRIIVTTHAYMYHTGEQISLEHMDDPGSYMPGGNNGDDMWNEFVSKHENIVLVLSGHIGYPDLIVREDIGVNGNAVKQVLTDAQFMAYDLGMVMLMTFKEGSDDVEVNWYSVTKDKLFRAKNQFSMELNLTGDENSNPNPDQMLLAAADQTVSKGSTFTVPVTVDRASKLVGIEGLINFNKDLLALEKFEFAAFKETSAHNTAVPGKVSFAGVSNTAVGTDENTVIANIVFRAKADIVNNEKATISFANVQAVTENAAGDPEHTPIGTKDASITITSFTLGDVNGDHKLDILDATEILKLIVAAPNEENEAKLAAADVNGDNVVDTADVLSLLQMIADRIAAPVNP</sequence>
<dbReference type="Proteomes" id="UP001589818">
    <property type="component" value="Unassembled WGS sequence"/>
</dbReference>
<dbReference type="SUPFAM" id="SSF49384">
    <property type="entry name" value="Carbohydrate-binding domain"/>
    <property type="match status" value="1"/>
</dbReference>
<feature type="signal peptide" evidence="1">
    <location>
        <begin position="1"/>
        <end position="27"/>
    </location>
</feature>
<dbReference type="PROSITE" id="PS00018">
    <property type="entry name" value="EF_HAND_1"/>
    <property type="match status" value="1"/>
</dbReference>
<dbReference type="InterPro" id="IPR008965">
    <property type="entry name" value="CBM2/CBM3_carb-bd_dom_sf"/>
</dbReference>
<protein>
    <submittedName>
        <fullName evidence="3">LamG-like jellyroll fold domain-containing protein</fullName>
    </submittedName>
</protein>
<dbReference type="Pfam" id="PF00404">
    <property type="entry name" value="Dockerin_1"/>
    <property type="match status" value="1"/>
</dbReference>
<organism evidence="3 4">
    <name type="scientific">Paenibacillus mendelii</name>
    <dbReference type="NCBI Taxonomy" id="206163"/>
    <lineage>
        <taxon>Bacteria</taxon>
        <taxon>Bacillati</taxon>
        <taxon>Bacillota</taxon>
        <taxon>Bacilli</taxon>
        <taxon>Bacillales</taxon>
        <taxon>Paenibacillaceae</taxon>
        <taxon>Paenibacillus</taxon>
    </lineage>
</organism>
<comment type="caution">
    <text evidence="3">The sequence shown here is derived from an EMBL/GenBank/DDBJ whole genome shotgun (WGS) entry which is preliminary data.</text>
</comment>
<name>A0ABV6J2U3_9BACL</name>
<dbReference type="RefSeq" id="WP_204820872.1">
    <property type="nucleotide sequence ID" value="NZ_JANHOF010000003.1"/>
</dbReference>
<evidence type="ECO:0000256" key="1">
    <source>
        <dbReference type="SAM" id="SignalP"/>
    </source>
</evidence>
<evidence type="ECO:0000259" key="2">
    <source>
        <dbReference type="PROSITE" id="PS51766"/>
    </source>
</evidence>
<keyword evidence="1" id="KW-0732">Signal</keyword>
<dbReference type="InterPro" id="IPR002105">
    <property type="entry name" value="Dockerin_1_rpt"/>
</dbReference>
<dbReference type="InterPro" id="IPR051918">
    <property type="entry name" value="STPP_CPPED1"/>
</dbReference>
<dbReference type="Gene3D" id="2.60.40.680">
    <property type="match status" value="1"/>
</dbReference>
<dbReference type="InterPro" id="IPR004843">
    <property type="entry name" value="Calcineurin-like_PHP"/>
</dbReference>
<dbReference type="Pfam" id="PF00149">
    <property type="entry name" value="Metallophos"/>
    <property type="match status" value="1"/>
</dbReference>